<dbReference type="Proteomes" id="UP001283361">
    <property type="component" value="Unassembled WGS sequence"/>
</dbReference>
<dbReference type="EMBL" id="JAWDGP010006995">
    <property type="protein sequence ID" value="KAK3731561.1"/>
    <property type="molecule type" value="Genomic_DNA"/>
</dbReference>
<feature type="compositionally biased region" description="Polar residues" evidence="1">
    <location>
        <begin position="161"/>
        <end position="173"/>
    </location>
</feature>
<evidence type="ECO:0000313" key="3">
    <source>
        <dbReference type="Proteomes" id="UP001283361"/>
    </source>
</evidence>
<proteinExistence type="predicted"/>
<feature type="region of interest" description="Disordered" evidence="1">
    <location>
        <begin position="157"/>
        <end position="185"/>
    </location>
</feature>
<feature type="region of interest" description="Disordered" evidence="1">
    <location>
        <begin position="13"/>
        <end position="39"/>
    </location>
</feature>
<evidence type="ECO:0000256" key="1">
    <source>
        <dbReference type="SAM" id="MobiDB-lite"/>
    </source>
</evidence>
<accession>A0AAE1CRS7</accession>
<keyword evidence="3" id="KW-1185">Reference proteome</keyword>
<organism evidence="2 3">
    <name type="scientific">Elysia crispata</name>
    <name type="common">lettuce slug</name>
    <dbReference type="NCBI Taxonomy" id="231223"/>
    <lineage>
        <taxon>Eukaryota</taxon>
        <taxon>Metazoa</taxon>
        <taxon>Spiralia</taxon>
        <taxon>Lophotrochozoa</taxon>
        <taxon>Mollusca</taxon>
        <taxon>Gastropoda</taxon>
        <taxon>Heterobranchia</taxon>
        <taxon>Euthyneura</taxon>
        <taxon>Panpulmonata</taxon>
        <taxon>Sacoglossa</taxon>
        <taxon>Placobranchoidea</taxon>
        <taxon>Plakobranchidae</taxon>
        <taxon>Elysia</taxon>
    </lineage>
</organism>
<feature type="compositionally biased region" description="Basic and acidic residues" evidence="1">
    <location>
        <begin position="18"/>
        <end position="39"/>
    </location>
</feature>
<protein>
    <submittedName>
        <fullName evidence="2">Uncharacterized protein</fullName>
    </submittedName>
</protein>
<dbReference type="AlphaFoldDB" id="A0AAE1CRS7"/>
<reference evidence="2" key="1">
    <citation type="journal article" date="2023" name="G3 (Bethesda)">
        <title>A reference genome for the long-term kleptoplast-retaining sea slug Elysia crispata morphotype clarki.</title>
        <authorList>
            <person name="Eastman K.E."/>
            <person name="Pendleton A.L."/>
            <person name="Shaikh M.A."/>
            <person name="Suttiyut T."/>
            <person name="Ogas R."/>
            <person name="Tomko P."/>
            <person name="Gavelis G."/>
            <person name="Widhalm J.R."/>
            <person name="Wisecaver J.H."/>
        </authorList>
    </citation>
    <scope>NUCLEOTIDE SEQUENCE</scope>
    <source>
        <strain evidence="2">ECLA1</strain>
    </source>
</reference>
<comment type="caution">
    <text evidence="2">The sequence shown here is derived from an EMBL/GenBank/DDBJ whole genome shotgun (WGS) entry which is preliminary data.</text>
</comment>
<name>A0AAE1CRS7_9GAST</name>
<evidence type="ECO:0000313" key="2">
    <source>
        <dbReference type="EMBL" id="KAK3731561.1"/>
    </source>
</evidence>
<sequence length="272" mass="29682">MADCAELDLDLDQELDQDLDRKPLDLEGPLKRDDSAGHCNDKLPSGDLDLILPVNPSRVTCTNPESTNTAKTNPVVAGSGSRLYNAAGQNSYIQSHDIDRFKYCTETELSSETPACSETPIEIIKSSSVLFEVEATSEALNVTTELAENREPCADAHYQEGSGTCESNNLQALPSSPPTSDSLSYSPNERVSVNKSMKVTVAFEVDFSSNTNTNEFREMPKKAKTSLQEAFLHFRKKRQVLAILCDVLFARLCSGRTGFQQGLAPLDGFSSS</sequence>
<gene>
    <name evidence="2" type="ORF">RRG08_007640</name>
</gene>